<gene>
    <name evidence="6" type="primary">TOA1</name>
    <name evidence="6" type="ORF">Q8F55_000843</name>
</gene>
<dbReference type="GeneID" id="95981886"/>
<sequence>MGREGPHSRPQIYRAIIDDVMANVAVDFEEYGMDEDLLPLLQQVRAAQQPLILSHGPLTKQKWESKLLETRVAEFARAPGAPEASNGEAASRPAPAPAPPAAEKQPEVAVKNEPEDVLRIRGGAADEHHPVPLPEPRVEPNAAGLLPGDEIIDSDLDDSDDELRDDDEGEDGDGEIDIVFCVYDKVQRVKNKWKTVFKDGMVHINGRDYLFAKCQGWVEARTEPG</sequence>
<accession>A0ABR3QEG9</accession>
<organism evidence="6 7">
    <name type="scientific">Vanrija albida</name>
    <dbReference type="NCBI Taxonomy" id="181172"/>
    <lineage>
        <taxon>Eukaryota</taxon>
        <taxon>Fungi</taxon>
        <taxon>Dikarya</taxon>
        <taxon>Basidiomycota</taxon>
        <taxon>Agaricomycotina</taxon>
        <taxon>Tremellomycetes</taxon>
        <taxon>Trichosporonales</taxon>
        <taxon>Trichosporonaceae</taxon>
        <taxon>Vanrija</taxon>
    </lineage>
</organism>
<dbReference type="Proteomes" id="UP001565368">
    <property type="component" value="Unassembled WGS sequence"/>
</dbReference>
<evidence type="ECO:0000256" key="4">
    <source>
        <dbReference type="ARBA" id="ARBA00023242"/>
    </source>
</evidence>
<evidence type="ECO:0000256" key="5">
    <source>
        <dbReference type="SAM" id="MobiDB-lite"/>
    </source>
</evidence>
<dbReference type="CDD" id="cd07976">
    <property type="entry name" value="TFIIA_alpha_beta_like"/>
    <property type="match status" value="1"/>
</dbReference>
<dbReference type="Gene3D" id="1.10.287.100">
    <property type="match status" value="1"/>
</dbReference>
<evidence type="ECO:0000313" key="7">
    <source>
        <dbReference type="Proteomes" id="UP001565368"/>
    </source>
</evidence>
<comment type="caution">
    <text evidence="6">The sequence shown here is derived from an EMBL/GenBank/DDBJ whole genome shotgun (WGS) entry which is preliminary data.</text>
</comment>
<dbReference type="EMBL" id="JBBXJM010000001">
    <property type="protein sequence ID" value="KAL1413094.1"/>
    <property type="molecule type" value="Genomic_DNA"/>
</dbReference>
<comment type="similarity">
    <text evidence="2">Belongs to the TFIIA subunit 1 family.</text>
</comment>
<proteinExistence type="inferred from homology"/>
<evidence type="ECO:0000256" key="1">
    <source>
        <dbReference type="ARBA" id="ARBA00004123"/>
    </source>
</evidence>
<feature type="region of interest" description="Disordered" evidence="5">
    <location>
        <begin position="80"/>
        <end position="112"/>
    </location>
</feature>
<protein>
    <submittedName>
        <fullName evidence="6">Transcription factor IIA subunit alpha</fullName>
    </submittedName>
</protein>
<feature type="region of interest" description="Disordered" evidence="5">
    <location>
        <begin position="126"/>
        <end position="174"/>
    </location>
</feature>
<reference evidence="6 7" key="1">
    <citation type="submission" date="2023-08" db="EMBL/GenBank/DDBJ databases">
        <title>Annotated Genome Sequence of Vanrija albida AlHP1.</title>
        <authorList>
            <person name="Herzog R."/>
        </authorList>
    </citation>
    <scope>NUCLEOTIDE SEQUENCE [LARGE SCALE GENOMIC DNA]</scope>
    <source>
        <strain evidence="6 7">AlHP1</strain>
    </source>
</reference>
<dbReference type="PANTHER" id="PTHR12694:SF8">
    <property type="entry name" value="TRANSCRIPTION INITIATION FACTOR IIA SUBUNIT 1"/>
    <property type="match status" value="1"/>
</dbReference>
<evidence type="ECO:0000313" key="6">
    <source>
        <dbReference type="EMBL" id="KAL1413094.1"/>
    </source>
</evidence>
<name>A0ABR3QEG9_9TREE</name>
<keyword evidence="4" id="KW-0539">Nucleus</keyword>
<dbReference type="PANTHER" id="PTHR12694">
    <property type="entry name" value="TRANSCRIPTION INITIATION FACTOR IIA SUBUNIT 1"/>
    <property type="match status" value="1"/>
</dbReference>
<dbReference type="InterPro" id="IPR004855">
    <property type="entry name" value="TFIIA_asu/bsu"/>
</dbReference>
<dbReference type="Gene3D" id="2.30.18.10">
    <property type="entry name" value="Transcription factor IIA (TFIIA), beta-barrel domain"/>
    <property type="match status" value="1"/>
</dbReference>
<evidence type="ECO:0000256" key="3">
    <source>
        <dbReference type="ARBA" id="ARBA00023163"/>
    </source>
</evidence>
<dbReference type="RefSeq" id="XP_069213038.1">
    <property type="nucleotide sequence ID" value="XM_069349494.1"/>
</dbReference>
<dbReference type="SMART" id="SM01371">
    <property type="entry name" value="TFIIA"/>
    <property type="match status" value="1"/>
</dbReference>
<evidence type="ECO:0000256" key="2">
    <source>
        <dbReference type="ARBA" id="ARBA00010059"/>
    </source>
</evidence>
<comment type="subcellular location">
    <subcellularLocation>
        <location evidence="1">Nucleus</location>
    </subcellularLocation>
</comment>
<dbReference type="SUPFAM" id="SSF47396">
    <property type="entry name" value="Transcription factor IIA (TFIIA), alpha-helical domain"/>
    <property type="match status" value="1"/>
</dbReference>
<dbReference type="Pfam" id="PF03153">
    <property type="entry name" value="TFIIA"/>
    <property type="match status" value="1"/>
</dbReference>
<keyword evidence="3" id="KW-0804">Transcription</keyword>
<feature type="compositionally biased region" description="Acidic residues" evidence="5">
    <location>
        <begin position="150"/>
        <end position="174"/>
    </location>
</feature>
<dbReference type="SUPFAM" id="SSF50784">
    <property type="entry name" value="Transcription factor IIA (TFIIA), beta-barrel domain"/>
    <property type="match status" value="1"/>
</dbReference>
<keyword evidence="7" id="KW-1185">Reference proteome</keyword>
<dbReference type="InterPro" id="IPR009088">
    <property type="entry name" value="TFIIA_b-brl"/>
</dbReference>